<dbReference type="CDD" id="cd06564">
    <property type="entry name" value="GH20_DspB_LnbB-like"/>
    <property type="match status" value="1"/>
</dbReference>
<dbReference type="Pfam" id="PF02838">
    <property type="entry name" value="Glyco_hydro_20b"/>
    <property type="match status" value="1"/>
</dbReference>
<name>A0A402AX74_9CHLR</name>
<evidence type="ECO:0000256" key="1">
    <source>
        <dbReference type="ARBA" id="ARBA00006285"/>
    </source>
</evidence>
<comment type="caution">
    <text evidence="7">The sequence shown here is derived from an EMBL/GenBank/DDBJ whole genome shotgun (WGS) entry which is preliminary data.</text>
</comment>
<evidence type="ECO:0000256" key="4">
    <source>
        <dbReference type="PIRSR" id="PIRSR625705-1"/>
    </source>
</evidence>
<dbReference type="SUPFAM" id="SSF51445">
    <property type="entry name" value="(Trans)glycosidases"/>
    <property type="match status" value="1"/>
</dbReference>
<dbReference type="GO" id="GO:0005975">
    <property type="term" value="P:carbohydrate metabolic process"/>
    <property type="evidence" value="ECO:0007669"/>
    <property type="project" value="InterPro"/>
</dbReference>
<dbReference type="Pfam" id="PF00728">
    <property type="entry name" value="Glyco_hydro_20"/>
    <property type="match status" value="1"/>
</dbReference>
<keyword evidence="3" id="KW-0326">Glycosidase</keyword>
<evidence type="ECO:0000256" key="2">
    <source>
        <dbReference type="ARBA" id="ARBA00022801"/>
    </source>
</evidence>
<evidence type="ECO:0000256" key="3">
    <source>
        <dbReference type="ARBA" id="ARBA00023295"/>
    </source>
</evidence>
<dbReference type="InterPro" id="IPR015882">
    <property type="entry name" value="HEX_bac_N"/>
</dbReference>
<sequence length="497" mass="56391">MTNSPTPRSAADNIANLKGRPQTIPALQEWTTATGTYTFSEHARIVLNETYATQLKEIGDVFAADLKQLTGFSIPVVSESSARDGDIWLSLSQDTALGHEGYVLEVAASLHILAPEDHGIFYGTRTVLQLLRQSYSLPAGTARDWPEYPERSLMVDVGRKYFSLHWLESYIRDLAYLKFNYFHLHLSDNYGFRLESERHPEVMSPQHYTRAEIQQLLELARRYHVTIVPEIDMPGHMDTILAHHPELQLVDVTGKRKPGDIDLGNEQAYSLIKDLLDEFIPLFPGPYWHIGADEYLMHEDYSNYPQLLEYARTHYGPAATERDTYLGFVNWANDIIKSHGKVTRVWNDGLYGGTAITIAKDMVYEHWLNAGLSPQELIEQQIPIMNCNADLLYYVLGPHFPTGPDQVYEQFEQRVFQGHIRVEPSHLKKIGAKLHVWCDHPEEQTENQVAAGIGAILRSLSQANWGSPKLVASYSQYQPLVTQLGYAPGYNIPVDIL</sequence>
<dbReference type="PANTHER" id="PTHR43678:SF1">
    <property type="entry name" value="BETA-N-ACETYLHEXOSAMINIDASE"/>
    <property type="match status" value="1"/>
</dbReference>
<organism evidence="7 8">
    <name type="scientific">Dictyobacter kobayashii</name>
    <dbReference type="NCBI Taxonomy" id="2014872"/>
    <lineage>
        <taxon>Bacteria</taxon>
        <taxon>Bacillati</taxon>
        <taxon>Chloroflexota</taxon>
        <taxon>Ktedonobacteria</taxon>
        <taxon>Ktedonobacterales</taxon>
        <taxon>Dictyobacteraceae</taxon>
        <taxon>Dictyobacter</taxon>
    </lineage>
</organism>
<proteinExistence type="inferred from homology"/>
<dbReference type="AlphaFoldDB" id="A0A402AX74"/>
<evidence type="ECO:0000313" key="8">
    <source>
        <dbReference type="Proteomes" id="UP000287188"/>
    </source>
</evidence>
<protein>
    <submittedName>
        <fullName evidence="7">Uncharacterized protein</fullName>
    </submittedName>
</protein>
<dbReference type="InterPro" id="IPR015883">
    <property type="entry name" value="Glyco_hydro_20_cat"/>
</dbReference>
<evidence type="ECO:0000259" key="6">
    <source>
        <dbReference type="Pfam" id="PF02838"/>
    </source>
</evidence>
<feature type="domain" description="Glycoside hydrolase family 20 catalytic" evidence="5">
    <location>
        <begin position="148"/>
        <end position="399"/>
    </location>
</feature>
<dbReference type="InterPro" id="IPR017853">
    <property type="entry name" value="GH"/>
</dbReference>
<comment type="similarity">
    <text evidence="1">Belongs to the glycosyl hydrolase 20 family.</text>
</comment>
<keyword evidence="8" id="KW-1185">Reference proteome</keyword>
<dbReference type="OrthoDB" id="9763537at2"/>
<evidence type="ECO:0000313" key="7">
    <source>
        <dbReference type="EMBL" id="GCE23654.1"/>
    </source>
</evidence>
<keyword evidence="2" id="KW-0378">Hydrolase</keyword>
<dbReference type="SUPFAM" id="SSF55545">
    <property type="entry name" value="beta-N-acetylhexosaminidase-like domain"/>
    <property type="match status" value="1"/>
</dbReference>
<accession>A0A402AX74</accession>
<dbReference type="PANTHER" id="PTHR43678">
    <property type="entry name" value="PUTATIVE (AFU_ORTHOLOGUE AFUA_2G00640)-RELATED"/>
    <property type="match status" value="1"/>
</dbReference>
<dbReference type="Gene3D" id="3.20.20.80">
    <property type="entry name" value="Glycosidases"/>
    <property type="match status" value="1"/>
</dbReference>
<feature type="domain" description="Beta-hexosaminidase bacterial type N-terminal" evidence="6">
    <location>
        <begin position="21"/>
        <end position="145"/>
    </location>
</feature>
<dbReference type="InterPro" id="IPR052764">
    <property type="entry name" value="GH20_Enzymes"/>
</dbReference>
<dbReference type="GO" id="GO:0004563">
    <property type="term" value="F:beta-N-acetylhexosaminidase activity"/>
    <property type="evidence" value="ECO:0007669"/>
    <property type="project" value="InterPro"/>
</dbReference>
<gene>
    <name evidence="7" type="ORF">KDK_74540</name>
</gene>
<dbReference type="PRINTS" id="PR00738">
    <property type="entry name" value="GLHYDRLASE20"/>
</dbReference>
<dbReference type="Gene3D" id="3.30.379.10">
    <property type="entry name" value="Chitobiase/beta-hexosaminidase domain 2-like"/>
    <property type="match status" value="1"/>
</dbReference>
<evidence type="ECO:0000259" key="5">
    <source>
        <dbReference type="Pfam" id="PF00728"/>
    </source>
</evidence>
<dbReference type="EMBL" id="BIFS01000002">
    <property type="protein sequence ID" value="GCE23654.1"/>
    <property type="molecule type" value="Genomic_DNA"/>
</dbReference>
<reference evidence="8" key="1">
    <citation type="submission" date="2018-12" db="EMBL/GenBank/DDBJ databases">
        <title>Tengunoibacter tsumagoiensis gen. nov., sp. nov., Dictyobacter kobayashii sp. nov., D. alpinus sp. nov., and D. joshuensis sp. nov. and description of Dictyobacteraceae fam. nov. within the order Ktedonobacterales isolated from Tengu-no-mugimeshi.</title>
        <authorList>
            <person name="Wang C.M."/>
            <person name="Zheng Y."/>
            <person name="Sakai Y."/>
            <person name="Toyoda A."/>
            <person name="Minakuchi Y."/>
            <person name="Abe K."/>
            <person name="Yokota A."/>
            <person name="Yabe S."/>
        </authorList>
    </citation>
    <scope>NUCLEOTIDE SEQUENCE [LARGE SCALE GENOMIC DNA]</scope>
    <source>
        <strain evidence="8">Uno11</strain>
    </source>
</reference>
<dbReference type="Proteomes" id="UP000287188">
    <property type="component" value="Unassembled WGS sequence"/>
</dbReference>
<dbReference type="InterPro" id="IPR029018">
    <property type="entry name" value="Hex-like_dom2"/>
</dbReference>
<feature type="active site" description="Proton donor" evidence="4">
    <location>
        <position position="294"/>
    </location>
</feature>
<dbReference type="InterPro" id="IPR025705">
    <property type="entry name" value="Beta_hexosaminidase_sua/sub"/>
</dbReference>
<dbReference type="RefSeq" id="WP_126557045.1">
    <property type="nucleotide sequence ID" value="NZ_BIFS01000002.1"/>
</dbReference>